<dbReference type="InterPro" id="IPR000683">
    <property type="entry name" value="Gfo/Idh/MocA-like_OxRdtase_N"/>
</dbReference>
<keyword evidence="1" id="KW-0812">Transmembrane</keyword>
<keyword evidence="1" id="KW-0472">Membrane</keyword>
<name>A0ABR7CKS1_9BACT</name>
<reference evidence="4 5" key="1">
    <citation type="submission" date="2020-08" db="EMBL/GenBank/DDBJ databases">
        <title>Genome public.</title>
        <authorList>
            <person name="Liu C."/>
            <person name="Sun Q."/>
        </authorList>
    </citation>
    <scope>NUCLEOTIDE SEQUENCE [LARGE SCALE GENOMIC DNA]</scope>
    <source>
        <strain evidence="4 5">New-7</strain>
    </source>
</reference>
<protein>
    <submittedName>
        <fullName evidence="4">Gfo/Idh/MocA family oxidoreductase</fullName>
    </submittedName>
</protein>
<dbReference type="Proteomes" id="UP000636891">
    <property type="component" value="Unassembled WGS sequence"/>
</dbReference>
<sequence length="453" mass="50453">MSKDNKITRREFLSYSAVAGVAGALGFSPLLSSCGNSKKTAYVPLKAPGEYYIPELPDKAADGKELKAGVIGCGGRGSGAAENFLAAANGVTITALGDVFDDRLQGLKNTLKDKYQIEVADDKCFTGFDAYKNVIDSGVDVVIIATPPFFRPEHFKYATEKGVHSFLEKPICVDPEGYRTVMAAAKQAQAKGLCVITGTQRHHQRPYVESYKKVQEGLIGEITGGNVYWNQPMLWYRNREKGWSDMEWMIRDWVNWKWLSGDHIVEQHVHNIDVFNWFSGYKPKRATAFGSRQRRVTGDQYDNFSVDFEYDNGVHMHSMCRQIDGCDSNVSEFIQGTKGSWSSTDFAIRDLQGNIVWQYDSATEDAAHQQNDPYTLEHVNWISCIRNNTPIVQAEETATSNMCAIMGRESAYTGKSVSWDEMTASPLNLTPAKMELGPMDMSIYTVPVPGTGK</sequence>
<dbReference type="PANTHER" id="PTHR43818">
    <property type="entry name" value="BCDNA.GH03377"/>
    <property type="match status" value="1"/>
</dbReference>
<dbReference type="NCBIfam" id="TIGR01409">
    <property type="entry name" value="TAT_signal_seq"/>
    <property type="match status" value="1"/>
</dbReference>
<dbReference type="InterPro" id="IPR019546">
    <property type="entry name" value="TAT_signal_bac_arc"/>
</dbReference>
<keyword evidence="5" id="KW-1185">Reference proteome</keyword>
<evidence type="ECO:0000259" key="2">
    <source>
        <dbReference type="Pfam" id="PF01408"/>
    </source>
</evidence>
<evidence type="ECO:0000313" key="4">
    <source>
        <dbReference type="EMBL" id="MBC5616254.1"/>
    </source>
</evidence>
<keyword evidence="1" id="KW-1133">Transmembrane helix</keyword>
<feature type="domain" description="Gfo/Idh/MocA-like oxidoreductase C-terminal" evidence="3">
    <location>
        <begin position="236"/>
        <end position="417"/>
    </location>
</feature>
<organism evidence="4 5">
    <name type="scientific">Alistipes hominis</name>
    <dbReference type="NCBI Taxonomy" id="2763015"/>
    <lineage>
        <taxon>Bacteria</taxon>
        <taxon>Pseudomonadati</taxon>
        <taxon>Bacteroidota</taxon>
        <taxon>Bacteroidia</taxon>
        <taxon>Bacteroidales</taxon>
        <taxon>Rikenellaceae</taxon>
        <taxon>Alistipes</taxon>
    </lineage>
</organism>
<dbReference type="EMBL" id="JACOOK010000002">
    <property type="protein sequence ID" value="MBC5616254.1"/>
    <property type="molecule type" value="Genomic_DNA"/>
</dbReference>
<feature type="transmembrane region" description="Helical" evidence="1">
    <location>
        <begin position="12"/>
        <end position="31"/>
    </location>
</feature>
<accession>A0ABR7CKS1</accession>
<dbReference type="SUPFAM" id="SSF55347">
    <property type="entry name" value="Glyceraldehyde-3-phosphate dehydrogenase-like, C-terminal domain"/>
    <property type="match status" value="1"/>
</dbReference>
<evidence type="ECO:0000313" key="5">
    <source>
        <dbReference type="Proteomes" id="UP000636891"/>
    </source>
</evidence>
<dbReference type="PROSITE" id="PS51318">
    <property type="entry name" value="TAT"/>
    <property type="match status" value="1"/>
</dbReference>
<dbReference type="Pfam" id="PF01408">
    <property type="entry name" value="GFO_IDH_MocA"/>
    <property type="match status" value="1"/>
</dbReference>
<dbReference type="PANTHER" id="PTHR43818:SF5">
    <property type="entry name" value="OXIDOREDUCTASE FAMILY PROTEIN"/>
    <property type="match status" value="1"/>
</dbReference>
<dbReference type="PROSITE" id="PS51257">
    <property type="entry name" value="PROKAR_LIPOPROTEIN"/>
    <property type="match status" value="1"/>
</dbReference>
<dbReference type="InterPro" id="IPR050463">
    <property type="entry name" value="Gfo/Idh/MocA_oxidrdct_glycsds"/>
</dbReference>
<dbReference type="InterPro" id="IPR036291">
    <property type="entry name" value="NAD(P)-bd_dom_sf"/>
</dbReference>
<dbReference type="Pfam" id="PF02894">
    <property type="entry name" value="GFO_IDH_MocA_C"/>
    <property type="match status" value="1"/>
</dbReference>
<dbReference type="InterPro" id="IPR004104">
    <property type="entry name" value="Gfo/Idh/MocA-like_OxRdtase_C"/>
</dbReference>
<evidence type="ECO:0000256" key="1">
    <source>
        <dbReference type="SAM" id="Phobius"/>
    </source>
</evidence>
<dbReference type="Gene3D" id="3.30.360.10">
    <property type="entry name" value="Dihydrodipicolinate Reductase, domain 2"/>
    <property type="match status" value="1"/>
</dbReference>
<feature type="domain" description="Gfo/Idh/MocA-like oxidoreductase N-terminal" evidence="2">
    <location>
        <begin position="67"/>
        <end position="190"/>
    </location>
</feature>
<comment type="caution">
    <text evidence="4">The sequence shown here is derived from an EMBL/GenBank/DDBJ whole genome shotgun (WGS) entry which is preliminary data.</text>
</comment>
<dbReference type="InterPro" id="IPR006311">
    <property type="entry name" value="TAT_signal"/>
</dbReference>
<dbReference type="SUPFAM" id="SSF51735">
    <property type="entry name" value="NAD(P)-binding Rossmann-fold domains"/>
    <property type="match status" value="1"/>
</dbReference>
<gene>
    <name evidence="4" type="ORF">H8S08_04360</name>
</gene>
<dbReference type="Gene3D" id="3.40.50.720">
    <property type="entry name" value="NAD(P)-binding Rossmann-like Domain"/>
    <property type="match status" value="1"/>
</dbReference>
<dbReference type="RefSeq" id="WP_055202735.1">
    <property type="nucleotide sequence ID" value="NZ_JACOOK010000002.1"/>
</dbReference>
<proteinExistence type="predicted"/>
<evidence type="ECO:0000259" key="3">
    <source>
        <dbReference type="Pfam" id="PF02894"/>
    </source>
</evidence>